<gene>
    <name evidence="2" type="ORF">Taro_006489</name>
</gene>
<keyword evidence="3" id="KW-1185">Reference proteome</keyword>
<evidence type="ECO:0000313" key="2">
    <source>
        <dbReference type="EMBL" id="MQL74134.1"/>
    </source>
</evidence>
<reference evidence="2" key="1">
    <citation type="submission" date="2017-07" db="EMBL/GenBank/DDBJ databases">
        <title>Taro Niue Genome Assembly and Annotation.</title>
        <authorList>
            <person name="Atibalentja N."/>
            <person name="Keating K."/>
            <person name="Fields C.J."/>
        </authorList>
    </citation>
    <scope>NUCLEOTIDE SEQUENCE</scope>
    <source>
        <strain evidence="2">Niue_2</strain>
        <tissue evidence="2">Leaf</tissue>
    </source>
</reference>
<sequence length="218" mass="24327">MVTSEKQGLEIKPGEKQRLYINRYSDRDEEIIRPPPPRSARLPGLLQGMDLLRLSHLFSDGSSSARKHQIPPRFQQLDDLRRAAAFPHSLAARLLQDSLSPFPGGSRFNVVPRLRHRLAQPARRARGSAWTRSTRGTEPERSDLAPALAMAFLSLGLAGNRTKRLCLSKSLSLGGFIHCVRQLRAWGDVNRLVDLAKEIFPILGAPMPSGRRKEGNLT</sequence>
<dbReference type="Proteomes" id="UP000652761">
    <property type="component" value="Unassembled WGS sequence"/>
</dbReference>
<feature type="region of interest" description="Disordered" evidence="1">
    <location>
        <begin position="122"/>
        <end position="141"/>
    </location>
</feature>
<evidence type="ECO:0000313" key="3">
    <source>
        <dbReference type="Proteomes" id="UP000652761"/>
    </source>
</evidence>
<name>A0A843TXS9_COLES</name>
<comment type="caution">
    <text evidence="2">The sequence shown here is derived from an EMBL/GenBank/DDBJ whole genome shotgun (WGS) entry which is preliminary data.</text>
</comment>
<accession>A0A843TXS9</accession>
<protein>
    <submittedName>
        <fullName evidence="2">Uncharacterized protein</fullName>
    </submittedName>
</protein>
<dbReference type="AlphaFoldDB" id="A0A843TXS9"/>
<organism evidence="2 3">
    <name type="scientific">Colocasia esculenta</name>
    <name type="common">Wild taro</name>
    <name type="synonym">Arum esculentum</name>
    <dbReference type="NCBI Taxonomy" id="4460"/>
    <lineage>
        <taxon>Eukaryota</taxon>
        <taxon>Viridiplantae</taxon>
        <taxon>Streptophyta</taxon>
        <taxon>Embryophyta</taxon>
        <taxon>Tracheophyta</taxon>
        <taxon>Spermatophyta</taxon>
        <taxon>Magnoliopsida</taxon>
        <taxon>Liliopsida</taxon>
        <taxon>Araceae</taxon>
        <taxon>Aroideae</taxon>
        <taxon>Colocasieae</taxon>
        <taxon>Colocasia</taxon>
    </lineage>
</organism>
<dbReference type="EMBL" id="NMUH01000193">
    <property type="protein sequence ID" value="MQL74134.1"/>
    <property type="molecule type" value="Genomic_DNA"/>
</dbReference>
<evidence type="ECO:0000256" key="1">
    <source>
        <dbReference type="SAM" id="MobiDB-lite"/>
    </source>
</evidence>
<proteinExistence type="predicted"/>